<evidence type="ECO:0000259" key="4">
    <source>
        <dbReference type="SMART" id="SM00495"/>
    </source>
</evidence>
<gene>
    <name evidence="5" type="ORF">QWZ16_22550</name>
</gene>
<evidence type="ECO:0000313" key="6">
    <source>
        <dbReference type="Proteomes" id="UP001238540"/>
    </source>
</evidence>
<dbReference type="RefSeq" id="WP_170883517.1">
    <property type="nucleotide sequence ID" value="NZ_JABEYA020000010.1"/>
</dbReference>
<dbReference type="SMART" id="SM00495">
    <property type="entry name" value="ChtBD3"/>
    <property type="match status" value="1"/>
</dbReference>
<feature type="compositionally biased region" description="Polar residues" evidence="2">
    <location>
        <begin position="597"/>
        <end position="615"/>
    </location>
</feature>
<dbReference type="Gene3D" id="2.10.10.20">
    <property type="entry name" value="Carbohydrate-binding module superfamily 5/12"/>
    <property type="match status" value="1"/>
</dbReference>
<keyword evidence="6" id="KW-1185">Reference proteome</keyword>
<dbReference type="EMBL" id="JAUFQC010000027">
    <property type="protein sequence ID" value="MDN3612382.1"/>
    <property type="molecule type" value="Genomic_DNA"/>
</dbReference>
<reference evidence="6" key="1">
    <citation type="journal article" date="2019" name="Int. J. Syst. Evol. Microbiol.">
        <title>The Global Catalogue of Microorganisms (GCM) 10K type strain sequencing project: providing services to taxonomists for standard genome sequencing and annotation.</title>
        <authorList>
            <consortium name="The Broad Institute Genomics Platform"/>
            <consortium name="The Broad Institute Genome Sequencing Center for Infectious Disease"/>
            <person name="Wu L."/>
            <person name="Ma J."/>
        </authorList>
    </citation>
    <scope>NUCLEOTIDE SEQUENCE [LARGE SCALE GENOMIC DNA]</scope>
    <source>
        <strain evidence="6">CECT 7398</strain>
    </source>
</reference>
<keyword evidence="1" id="KW-0378">Hydrolase</keyword>
<evidence type="ECO:0000256" key="2">
    <source>
        <dbReference type="SAM" id="MobiDB-lite"/>
    </source>
</evidence>
<organism evidence="5 6">
    <name type="scientific">Vibrio ostreicida</name>
    <dbReference type="NCBI Taxonomy" id="526588"/>
    <lineage>
        <taxon>Bacteria</taxon>
        <taxon>Pseudomonadati</taxon>
        <taxon>Pseudomonadota</taxon>
        <taxon>Gammaproteobacteria</taxon>
        <taxon>Vibrionales</taxon>
        <taxon>Vibrionaceae</taxon>
        <taxon>Vibrio</taxon>
    </lineage>
</organism>
<feature type="domain" description="Chitin-binding type-3" evidence="4">
    <location>
        <begin position="557"/>
        <end position="607"/>
    </location>
</feature>
<feature type="compositionally biased region" description="Gly residues" evidence="2">
    <location>
        <begin position="120"/>
        <end position="131"/>
    </location>
</feature>
<proteinExistence type="predicted"/>
<dbReference type="CDD" id="cd12215">
    <property type="entry name" value="ChiC_BD"/>
    <property type="match status" value="1"/>
</dbReference>
<feature type="signal peptide" evidence="3">
    <location>
        <begin position="1"/>
        <end position="22"/>
    </location>
</feature>
<evidence type="ECO:0000256" key="1">
    <source>
        <dbReference type="ARBA" id="ARBA00022801"/>
    </source>
</evidence>
<accession>A0ABT8C216</accession>
<feature type="region of interest" description="Disordered" evidence="2">
    <location>
        <begin position="112"/>
        <end position="135"/>
    </location>
</feature>
<dbReference type="InterPro" id="IPR036573">
    <property type="entry name" value="CBM_sf_5/12"/>
</dbReference>
<comment type="caution">
    <text evidence="5">The sequence shown here is derived from an EMBL/GenBank/DDBJ whole genome shotgun (WGS) entry which is preliminary data.</text>
</comment>
<feature type="chain" id="PRO_5046548856" description="Chitin-binding type-3 domain-containing protein" evidence="3">
    <location>
        <begin position="23"/>
        <end position="615"/>
    </location>
</feature>
<name>A0ABT8C216_9VIBR</name>
<dbReference type="InterPro" id="IPR003610">
    <property type="entry name" value="CBM5/12"/>
</dbReference>
<evidence type="ECO:0000256" key="3">
    <source>
        <dbReference type="SAM" id="SignalP"/>
    </source>
</evidence>
<sequence length="615" mass="66885">MKLNPLSVVIGVTLLPSFGALAQSIEQTLTFTPDNCAPGWYCQYKATADDEGGLDVNHLSSYAMSFRSKPQVNGVTVGDSVWSEGVNVVTGVDAAGQAATIWPTFNADVVFDGEPNSGGPDEGGNNGGDSNGGALPTENAIIHHVTFPYNDAQTTIDVFHLGTDYANDVVLSNLIAGSLYSYLVEKKYPEVNFNQEYLVGSILSQLLQEAGLSDTRINPDYDPSATKQSIHEPGYASQLLAVGQGGPYQINDYSKRLPDKSTPGALGLINYNALHASLGYSIDDQDNDIQSGAIGPDSLEDIYFGPIAATYFQFNDINRLEVLASQSWYQNQEAWNTCFNTALKDESFTQDPNALRLTDFLINVIYNAGSYSTAFGDYLDVCVDAYSNGVTTELPYLNSYDLGPEEYKQSISATAEEWWYRYPRQVSFYVDQLFGQDLIEHGLNMSNHEQFTVAEIRPVFVKAFTQISYKPTDESAPVFIDDSTAAQAFDQAMSEAGVTEATSYALSDKQGRAALFDFLYTVFTQVESRTAPLDAVSGEVTSEGGDGGDGGVTPPPSGEWSESAIYETPCMTVTLDGQEYQNQWWTQGDRPDPNSGDGYSSSVWRFPSSASNNCP</sequence>
<feature type="region of interest" description="Disordered" evidence="2">
    <location>
        <begin position="584"/>
        <end position="615"/>
    </location>
</feature>
<feature type="region of interest" description="Disordered" evidence="2">
    <location>
        <begin position="535"/>
        <end position="562"/>
    </location>
</feature>
<protein>
    <recommendedName>
        <fullName evidence="4">Chitin-binding type-3 domain-containing protein</fullName>
    </recommendedName>
</protein>
<dbReference type="SUPFAM" id="SSF51055">
    <property type="entry name" value="Carbohydrate binding domain"/>
    <property type="match status" value="1"/>
</dbReference>
<keyword evidence="3" id="KW-0732">Signal</keyword>
<evidence type="ECO:0000313" key="5">
    <source>
        <dbReference type="EMBL" id="MDN3612382.1"/>
    </source>
</evidence>
<dbReference type="Proteomes" id="UP001238540">
    <property type="component" value="Unassembled WGS sequence"/>
</dbReference>